<dbReference type="SUPFAM" id="SSF117892">
    <property type="entry name" value="Band 7/SPFH domain"/>
    <property type="match status" value="1"/>
</dbReference>
<dbReference type="GO" id="GO:0006508">
    <property type="term" value="P:proteolysis"/>
    <property type="evidence" value="ECO:0007669"/>
    <property type="project" value="UniProtKB-KW"/>
</dbReference>
<dbReference type="Proteomes" id="UP001320159">
    <property type="component" value="Unassembled WGS sequence"/>
</dbReference>
<dbReference type="GO" id="GO:0005886">
    <property type="term" value="C:plasma membrane"/>
    <property type="evidence" value="ECO:0007669"/>
    <property type="project" value="InterPro"/>
</dbReference>
<dbReference type="Gene3D" id="3.30.479.30">
    <property type="entry name" value="Band 7 domain"/>
    <property type="match status" value="1"/>
</dbReference>
<keyword evidence="4 6" id="KW-1133">Transmembrane helix</keyword>
<dbReference type="EMBL" id="PGCK01000001">
    <property type="protein sequence ID" value="MCD1293601.1"/>
    <property type="molecule type" value="Genomic_DNA"/>
</dbReference>
<keyword evidence="8" id="KW-0645">Protease</keyword>
<reference evidence="8 9" key="1">
    <citation type="submission" date="2017-11" db="EMBL/GenBank/DDBJ databases">
        <title>Isolation and Characterization of Family Methanocellaceae Species from Potential Methane Hydrate Area Offshore Southwestern Taiwan.</title>
        <authorList>
            <person name="Zhang W.-L."/>
            <person name="Chen W.-C."/>
            <person name="Lai M.-C."/>
            <person name="Chen S.-C."/>
        </authorList>
    </citation>
    <scope>NUCLEOTIDE SEQUENCE [LARGE SCALE GENOMIC DNA]</scope>
    <source>
        <strain evidence="8 9">CWC-04</strain>
    </source>
</reference>
<evidence type="ECO:0000256" key="6">
    <source>
        <dbReference type="SAM" id="Phobius"/>
    </source>
</evidence>
<evidence type="ECO:0000313" key="9">
    <source>
        <dbReference type="Proteomes" id="UP001320159"/>
    </source>
</evidence>
<evidence type="ECO:0000259" key="7">
    <source>
        <dbReference type="SMART" id="SM00244"/>
    </source>
</evidence>
<dbReference type="GO" id="GO:0098552">
    <property type="term" value="C:side of membrane"/>
    <property type="evidence" value="ECO:0007669"/>
    <property type="project" value="UniProtKB-ARBA"/>
</dbReference>
<evidence type="ECO:0000256" key="1">
    <source>
        <dbReference type="ARBA" id="ARBA00004167"/>
    </source>
</evidence>
<feature type="transmembrane region" description="Helical" evidence="6">
    <location>
        <begin position="6"/>
        <end position="26"/>
    </location>
</feature>
<keyword evidence="5 6" id="KW-0472">Membrane</keyword>
<accession>A0AAP2RB14</accession>
<dbReference type="PANTHER" id="PTHR10264:SF19">
    <property type="entry name" value="AT06885P-RELATED"/>
    <property type="match status" value="1"/>
</dbReference>
<keyword evidence="9" id="KW-1185">Reference proteome</keyword>
<dbReference type="PRINTS" id="PR00721">
    <property type="entry name" value="STOMATIN"/>
</dbReference>
<name>A0AAP2RB14_9EURY</name>
<keyword evidence="8" id="KW-0378">Hydrolase</keyword>
<evidence type="ECO:0000256" key="4">
    <source>
        <dbReference type="ARBA" id="ARBA00022989"/>
    </source>
</evidence>
<dbReference type="AlphaFoldDB" id="A0AAP2RB14"/>
<proteinExistence type="inferred from homology"/>
<comment type="caution">
    <text evidence="8">The sequence shown here is derived from an EMBL/GenBank/DDBJ whole genome shotgun (WGS) entry which is preliminary data.</text>
</comment>
<dbReference type="InterPro" id="IPR001972">
    <property type="entry name" value="Stomatin_HflK_fam"/>
</dbReference>
<evidence type="ECO:0000313" key="8">
    <source>
        <dbReference type="EMBL" id="MCD1293601.1"/>
    </source>
</evidence>
<keyword evidence="3 6" id="KW-0812">Transmembrane</keyword>
<evidence type="ECO:0000256" key="2">
    <source>
        <dbReference type="ARBA" id="ARBA00008164"/>
    </source>
</evidence>
<dbReference type="InterPro" id="IPR043202">
    <property type="entry name" value="Band-7_stomatin-like"/>
</dbReference>
<evidence type="ECO:0000256" key="5">
    <source>
        <dbReference type="ARBA" id="ARBA00023136"/>
    </source>
</evidence>
<protein>
    <submittedName>
        <fullName evidence="8">Membrane protease subunit, stomatin/prohibitin</fullName>
    </submittedName>
</protein>
<dbReference type="FunFam" id="3.30.479.30:FF:000004">
    <property type="entry name" value="Putative membrane protease family, stomatin"/>
    <property type="match status" value="1"/>
</dbReference>
<dbReference type="GO" id="GO:0008233">
    <property type="term" value="F:peptidase activity"/>
    <property type="evidence" value="ECO:0007669"/>
    <property type="project" value="UniProtKB-KW"/>
</dbReference>
<dbReference type="PROSITE" id="PS01270">
    <property type="entry name" value="BAND_7"/>
    <property type="match status" value="1"/>
</dbReference>
<dbReference type="InterPro" id="IPR001107">
    <property type="entry name" value="Band_7"/>
</dbReference>
<sequence length="376" mass="41911">MIMALFDTFLIVMAIFLMAVIIIILISGIRIIQPYQQGLWILLGQYRGRLNPGFNWVLPLVSNVIKMDLRTQVLDIPKQEVITKDNSPTNVDAIVYIKVVDPEKAFFEVTNYHIATIALAQTTLRSIIGDMELDEILYNREVINNKLRDILDKATDGWGVKVEAVEIREVDPVGTVKAAMEEQTSAERRRRAAILLADGNKRSAILEAEGAKQSMILKAEGTRQSKILEAEGSRVSKILEMQGQSQALRLLSLGAVPLDKKALTVLSLDTLAKMSNGQATKIIFPFEISKLVEQSAKYLGASEEFVSEIGKETDIEKLVGKPDDVLGRIPNPDELRSEVQSIESQLKKDLIETTKTAKDVRKMPKVEGINEIEDLK</sequence>
<feature type="domain" description="Band 7" evidence="7">
    <location>
        <begin position="27"/>
        <end position="184"/>
    </location>
</feature>
<dbReference type="InterPro" id="IPR018080">
    <property type="entry name" value="Band_7/stomatin-like_CS"/>
</dbReference>
<organism evidence="8 9">
    <name type="scientific">Methanooceanicella nereidis</name>
    <dbReference type="NCBI Taxonomy" id="2052831"/>
    <lineage>
        <taxon>Archaea</taxon>
        <taxon>Methanobacteriati</taxon>
        <taxon>Methanobacteriota</taxon>
        <taxon>Stenosarchaea group</taxon>
        <taxon>Methanomicrobia</taxon>
        <taxon>Methanocellales</taxon>
        <taxon>Methanocellaceae</taxon>
        <taxon>Methanooceanicella</taxon>
    </lineage>
</organism>
<dbReference type="InterPro" id="IPR036013">
    <property type="entry name" value="Band_7/SPFH_dom_sf"/>
</dbReference>
<evidence type="ECO:0000256" key="3">
    <source>
        <dbReference type="ARBA" id="ARBA00022692"/>
    </source>
</evidence>
<comment type="subcellular location">
    <subcellularLocation>
        <location evidence="1">Membrane</location>
        <topology evidence="1">Single-pass membrane protein</topology>
    </subcellularLocation>
</comment>
<dbReference type="PANTHER" id="PTHR10264">
    <property type="entry name" value="BAND 7 PROTEIN-RELATED"/>
    <property type="match status" value="1"/>
</dbReference>
<dbReference type="SMART" id="SM00244">
    <property type="entry name" value="PHB"/>
    <property type="match status" value="1"/>
</dbReference>
<dbReference type="Pfam" id="PF01145">
    <property type="entry name" value="Band_7"/>
    <property type="match status" value="1"/>
</dbReference>
<comment type="similarity">
    <text evidence="2">Belongs to the band 7/mec-2 family.</text>
</comment>
<gene>
    <name evidence="8" type="ORF">CUJ83_01135</name>
</gene>